<name>A0ACB8YC50_9ASTR</name>
<reference evidence="2" key="1">
    <citation type="journal article" date="2022" name="Mol. Ecol. Resour.">
        <title>The genomes of chicory, endive, great burdock and yacon provide insights into Asteraceae palaeo-polyploidization history and plant inulin production.</title>
        <authorList>
            <person name="Fan W."/>
            <person name="Wang S."/>
            <person name="Wang H."/>
            <person name="Wang A."/>
            <person name="Jiang F."/>
            <person name="Liu H."/>
            <person name="Zhao H."/>
            <person name="Xu D."/>
            <person name="Zhang Y."/>
        </authorList>
    </citation>
    <scope>NUCLEOTIDE SEQUENCE [LARGE SCALE GENOMIC DNA]</scope>
    <source>
        <strain evidence="2">cv. Yunnan</strain>
    </source>
</reference>
<dbReference type="Proteomes" id="UP001056120">
    <property type="component" value="Linkage Group LG28"/>
</dbReference>
<proteinExistence type="predicted"/>
<keyword evidence="2" id="KW-1185">Reference proteome</keyword>
<sequence length="71" mass="7851">MVVSTMALSTMVAPSGVEIIGNGGVSMRKTVVMQEKDFWESQAVMASDFAKLNFIFLKGYCWYMDIGVTCE</sequence>
<protein>
    <submittedName>
        <fullName evidence="1">Uncharacterized protein</fullName>
    </submittedName>
</protein>
<evidence type="ECO:0000313" key="2">
    <source>
        <dbReference type="Proteomes" id="UP001056120"/>
    </source>
</evidence>
<evidence type="ECO:0000313" key="1">
    <source>
        <dbReference type="EMBL" id="KAI3682981.1"/>
    </source>
</evidence>
<comment type="caution">
    <text evidence="1">The sequence shown here is derived from an EMBL/GenBank/DDBJ whole genome shotgun (WGS) entry which is preliminary data.</text>
</comment>
<reference evidence="1 2" key="2">
    <citation type="journal article" date="2022" name="Mol. Ecol. Resour.">
        <title>The genomes of chicory, endive, great burdock and yacon provide insights into Asteraceae paleo-polyploidization history and plant inulin production.</title>
        <authorList>
            <person name="Fan W."/>
            <person name="Wang S."/>
            <person name="Wang H."/>
            <person name="Wang A."/>
            <person name="Jiang F."/>
            <person name="Liu H."/>
            <person name="Zhao H."/>
            <person name="Xu D."/>
            <person name="Zhang Y."/>
        </authorList>
    </citation>
    <scope>NUCLEOTIDE SEQUENCE [LARGE SCALE GENOMIC DNA]</scope>
    <source>
        <strain evidence="2">cv. Yunnan</strain>
        <tissue evidence="1">Leaves</tissue>
    </source>
</reference>
<gene>
    <name evidence="1" type="ORF">L1987_83409</name>
</gene>
<accession>A0ACB8YC50</accession>
<dbReference type="EMBL" id="CM042045">
    <property type="protein sequence ID" value="KAI3682981.1"/>
    <property type="molecule type" value="Genomic_DNA"/>
</dbReference>
<organism evidence="1 2">
    <name type="scientific">Smallanthus sonchifolius</name>
    <dbReference type="NCBI Taxonomy" id="185202"/>
    <lineage>
        <taxon>Eukaryota</taxon>
        <taxon>Viridiplantae</taxon>
        <taxon>Streptophyta</taxon>
        <taxon>Embryophyta</taxon>
        <taxon>Tracheophyta</taxon>
        <taxon>Spermatophyta</taxon>
        <taxon>Magnoliopsida</taxon>
        <taxon>eudicotyledons</taxon>
        <taxon>Gunneridae</taxon>
        <taxon>Pentapetalae</taxon>
        <taxon>asterids</taxon>
        <taxon>campanulids</taxon>
        <taxon>Asterales</taxon>
        <taxon>Asteraceae</taxon>
        <taxon>Asteroideae</taxon>
        <taxon>Heliantheae alliance</taxon>
        <taxon>Millerieae</taxon>
        <taxon>Smallanthus</taxon>
    </lineage>
</organism>